<dbReference type="InterPro" id="IPR010982">
    <property type="entry name" value="Lambda_DNA-bd_dom_sf"/>
</dbReference>
<dbReference type="EMBL" id="QEKH01000067">
    <property type="protein sequence ID" value="PVY29758.1"/>
    <property type="molecule type" value="Genomic_DNA"/>
</dbReference>
<reference evidence="6 7" key="1">
    <citation type="submission" date="2018-04" db="EMBL/GenBank/DDBJ databases">
        <title>Genomic Encyclopedia of Type Strains, Phase IV (KMG-IV): sequencing the most valuable type-strain genomes for metagenomic binning, comparative biology and taxonomic classification.</title>
        <authorList>
            <person name="Goeker M."/>
        </authorList>
    </citation>
    <scope>NUCLEOTIDE SEQUENCE [LARGE SCALE GENOMIC DNA]</scope>
    <source>
        <strain evidence="6 7">DSM 14823</strain>
    </source>
</reference>
<protein>
    <submittedName>
        <fullName evidence="6">DNA-binding LacI/PurR family transcriptional regulator</fullName>
    </submittedName>
</protein>
<evidence type="ECO:0000256" key="2">
    <source>
        <dbReference type="ARBA" id="ARBA00023015"/>
    </source>
</evidence>
<dbReference type="GO" id="GO:0003700">
    <property type="term" value="F:DNA-binding transcription factor activity"/>
    <property type="evidence" value="ECO:0007669"/>
    <property type="project" value="TreeGrafter"/>
</dbReference>
<evidence type="ECO:0000313" key="7">
    <source>
        <dbReference type="Proteomes" id="UP000245959"/>
    </source>
</evidence>
<dbReference type="InterPro" id="IPR046335">
    <property type="entry name" value="LacI/GalR-like_sensor"/>
</dbReference>
<keyword evidence="4" id="KW-0804">Transcription</keyword>
<dbReference type="OrthoDB" id="9775106at2"/>
<dbReference type="PANTHER" id="PTHR30146:SF148">
    <property type="entry name" value="HTH-TYPE TRANSCRIPTIONAL REPRESSOR PURR-RELATED"/>
    <property type="match status" value="1"/>
</dbReference>
<proteinExistence type="predicted"/>
<keyword evidence="3 6" id="KW-0238">DNA-binding</keyword>
<name>A0A2U1A9B1_9BACT</name>
<comment type="caution">
    <text evidence="6">The sequence shown here is derived from an EMBL/GenBank/DDBJ whole genome shotgun (WGS) entry which is preliminary data.</text>
</comment>
<evidence type="ECO:0000256" key="1">
    <source>
        <dbReference type="ARBA" id="ARBA00022491"/>
    </source>
</evidence>
<sequence>MTLKEIAQACSTSPATVSRVLNNYTKNFSVNPELRQRILDYVKQSGYEPNMLFKTLRTNVNTPISCLFSTPDIRFSYGTTMSIIETMIPILQEKGYQYNFSFAPDPNRSFYQKPFWKTSALVLPDVLSDKQLLPLGKPTCPLLVLNGSSSHQLDIINNDEYENTKLLINCLYEYGHRRILYVDTPFARMHYSVSERLNSFRKLCGEFGISASTVIYSEEVIQQILTLRATAILTYGQEWAQKLLYQAWRKQVSIPEQLSMVSFDDGENAAYSIPPLTSLRPDHQEMGKHAAKLLMDRIEKRNEFGMPRTFRFVGKLILRESVAKCPSIKNQRK</sequence>
<keyword evidence="2" id="KW-0805">Transcription regulation</keyword>
<dbReference type="SUPFAM" id="SSF47413">
    <property type="entry name" value="lambda repressor-like DNA-binding domains"/>
    <property type="match status" value="1"/>
</dbReference>
<dbReference type="Gene3D" id="1.10.260.40">
    <property type="entry name" value="lambda repressor-like DNA-binding domains"/>
    <property type="match status" value="1"/>
</dbReference>
<dbReference type="SMART" id="SM00354">
    <property type="entry name" value="HTH_LACI"/>
    <property type="match status" value="1"/>
</dbReference>
<dbReference type="GO" id="GO:0000976">
    <property type="term" value="F:transcription cis-regulatory region binding"/>
    <property type="evidence" value="ECO:0007669"/>
    <property type="project" value="TreeGrafter"/>
</dbReference>
<accession>A0A2U1A9B1</accession>
<keyword evidence="1" id="KW-0678">Repressor</keyword>
<evidence type="ECO:0000259" key="5">
    <source>
        <dbReference type="PROSITE" id="PS50932"/>
    </source>
</evidence>
<keyword evidence="7" id="KW-1185">Reference proteome</keyword>
<dbReference type="CDD" id="cd01392">
    <property type="entry name" value="HTH_LacI"/>
    <property type="match status" value="1"/>
</dbReference>
<evidence type="ECO:0000313" key="6">
    <source>
        <dbReference type="EMBL" id="PVY29758.1"/>
    </source>
</evidence>
<gene>
    <name evidence="6" type="ORF">C8D82_1673</name>
</gene>
<organism evidence="6 7">
    <name type="scientific">Victivallis vadensis</name>
    <dbReference type="NCBI Taxonomy" id="172901"/>
    <lineage>
        <taxon>Bacteria</taxon>
        <taxon>Pseudomonadati</taxon>
        <taxon>Lentisphaerota</taxon>
        <taxon>Lentisphaeria</taxon>
        <taxon>Victivallales</taxon>
        <taxon>Victivallaceae</taxon>
        <taxon>Victivallis</taxon>
    </lineage>
</organism>
<dbReference type="PANTHER" id="PTHR30146">
    <property type="entry name" value="LACI-RELATED TRANSCRIPTIONAL REPRESSOR"/>
    <property type="match status" value="1"/>
</dbReference>
<dbReference type="Pfam" id="PF00356">
    <property type="entry name" value="LacI"/>
    <property type="match status" value="1"/>
</dbReference>
<dbReference type="AlphaFoldDB" id="A0A2U1A9B1"/>
<dbReference type="InterPro" id="IPR000843">
    <property type="entry name" value="HTH_LacI"/>
</dbReference>
<evidence type="ECO:0000256" key="3">
    <source>
        <dbReference type="ARBA" id="ARBA00023125"/>
    </source>
</evidence>
<dbReference type="SUPFAM" id="SSF53822">
    <property type="entry name" value="Periplasmic binding protein-like I"/>
    <property type="match status" value="1"/>
</dbReference>
<dbReference type="Gene3D" id="3.40.50.2300">
    <property type="match status" value="2"/>
</dbReference>
<dbReference type="CDD" id="cd06267">
    <property type="entry name" value="PBP1_LacI_sugar_binding-like"/>
    <property type="match status" value="1"/>
</dbReference>
<dbReference type="PROSITE" id="PS50932">
    <property type="entry name" value="HTH_LACI_2"/>
    <property type="match status" value="1"/>
</dbReference>
<dbReference type="GeneID" id="78297374"/>
<dbReference type="InterPro" id="IPR028082">
    <property type="entry name" value="Peripla_BP_I"/>
</dbReference>
<dbReference type="Proteomes" id="UP000245959">
    <property type="component" value="Unassembled WGS sequence"/>
</dbReference>
<dbReference type="Pfam" id="PF13377">
    <property type="entry name" value="Peripla_BP_3"/>
    <property type="match status" value="1"/>
</dbReference>
<dbReference type="RefSeq" id="WP_116886113.1">
    <property type="nucleotide sequence ID" value="NZ_CABMMC010000002.1"/>
</dbReference>
<evidence type="ECO:0000256" key="4">
    <source>
        <dbReference type="ARBA" id="ARBA00023163"/>
    </source>
</evidence>
<feature type="domain" description="HTH lacI-type" evidence="5">
    <location>
        <begin position="1"/>
        <end position="58"/>
    </location>
</feature>